<keyword evidence="3 4" id="KW-0326">Glycosidase</keyword>
<feature type="active site" description="Proton donor" evidence="4">
    <location>
        <position position="234"/>
    </location>
</feature>
<evidence type="ECO:0000256" key="5">
    <source>
        <dbReference type="SAM" id="MobiDB-lite"/>
    </source>
</evidence>
<keyword evidence="6" id="KW-0732">Signal</keyword>
<evidence type="ECO:0000259" key="7">
    <source>
        <dbReference type="PROSITE" id="PS51764"/>
    </source>
</evidence>
<dbReference type="PRINTS" id="PR00739">
    <property type="entry name" value="GLHYDRLASE26"/>
</dbReference>
<evidence type="ECO:0000256" key="6">
    <source>
        <dbReference type="SAM" id="SignalP"/>
    </source>
</evidence>
<dbReference type="SUPFAM" id="SSF51445">
    <property type="entry name" value="(Trans)glycosidases"/>
    <property type="match status" value="1"/>
</dbReference>
<feature type="chain" id="PRO_5045299015" evidence="6">
    <location>
        <begin position="26"/>
        <end position="383"/>
    </location>
</feature>
<dbReference type="GO" id="GO:0016787">
    <property type="term" value="F:hydrolase activity"/>
    <property type="evidence" value="ECO:0007669"/>
    <property type="project" value="UniProtKB-KW"/>
</dbReference>
<feature type="active site" description="Nucleophile" evidence="4">
    <location>
        <position position="325"/>
    </location>
</feature>
<protein>
    <submittedName>
        <fullName evidence="8">Glycosyl hydrolase</fullName>
    </submittedName>
</protein>
<comment type="caution">
    <text evidence="8">The sequence shown here is derived from an EMBL/GenBank/DDBJ whole genome shotgun (WGS) entry which is preliminary data.</text>
</comment>
<dbReference type="EMBL" id="JBHSNC010000013">
    <property type="protein sequence ID" value="MFC5528818.1"/>
    <property type="molecule type" value="Genomic_DNA"/>
</dbReference>
<feature type="compositionally biased region" description="Polar residues" evidence="5">
    <location>
        <begin position="41"/>
        <end position="64"/>
    </location>
</feature>
<accession>A0ABW0QWK5</accession>
<comment type="similarity">
    <text evidence="1 4">Belongs to the glycosyl hydrolase 26 family.</text>
</comment>
<organism evidence="8 9">
    <name type="scientific">Cohnella yongneupensis</name>
    <dbReference type="NCBI Taxonomy" id="425006"/>
    <lineage>
        <taxon>Bacteria</taxon>
        <taxon>Bacillati</taxon>
        <taxon>Bacillota</taxon>
        <taxon>Bacilli</taxon>
        <taxon>Bacillales</taxon>
        <taxon>Paenibacillaceae</taxon>
        <taxon>Cohnella</taxon>
    </lineage>
</organism>
<dbReference type="Pfam" id="PF02156">
    <property type="entry name" value="Glyco_hydro_26"/>
    <property type="match status" value="1"/>
</dbReference>
<keyword evidence="9" id="KW-1185">Reference proteome</keyword>
<dbReference type="Gene3D" id="3.20.20.80">
    <property type="entry name" value="Glycosidases"/>
    <property type="match status" value="1"/>
</dbReference>
<feature type="domain" description="GH26" evidence="7">
    <location>
        <begin position="93"/>
        <end position="375"/>
    </location>
</feature>
<name>A0ABW0QWK5_9BACL</name>
<feature type="signal peptide" evidence="6">
    <location>
        <begin position="1"/>
        <end position="25"/>
    </location>
</feature>
<evidence type="ECO:0000256" key="3">
    <source>
        <dbReference type="ARBA" id="ARBA00023295"/>
    </source>
</evidence>
<feature type="region of interest" description="Disordered" evidence="5">
    <location>
        <begin position="30"/>
        <end position="68"/>
    </location>
</feature>
<evidence type="ECO:0000313" key="8">
    <source>
        <dbReference type="EMBL" id="MFC5528818.1"/>
    </source>
</evidence>
<dbReference type="InterPro" id="IPR022790">
    <property type="entry name" value="GH26_dom"/>
</dbReference>
<dbReference type="PANTHER" id="PTHR40079:SF4">
    <property type="entry name" value="GH26 DOMAIN-CONTAINING PROTEIN-RELATED"/>
    <property type="match status" value="1"/>
</dbReference>
<dbReference type="InterPro" id="IPR017853">
    <property type="entry name" value="GH"/>
</dbReference>
<dbReference type="InterPro" id="IPR000805">
    <property type="entry name" value="Glyco_hydro_26"/>
</dbReference>
<evidence type="ECO:0000256" key="1">
    <source>
        <dbReference type="ARBA" id="ARBA00007754"/>
    </source>
</evidence>
<keyword evidence="2 4" id="KW-0378">Hydrolase</keyword>
<reference evidence="9" key="1">
    <citation type="journal article" date="2019" name="Int. J. Syst. Evol. Microbiol.">
        <title>The Global Catalogue of Microorganisms (GCM) 10K type strain sequencing project: providing services to taxonomists for standard genome sequencing and annotation.</title>
        <authorList>
            <consortium name="The Broad Institute Genomics Platform"/>
            <consortium name="The Broad Institute Genome Sequencing Center for Infectious Disease"/>
            <person name="Wu L."/>
            <person name="Ma J."/>
        </authorList>
    </citation>
    <scope>NUCLEOTIDE SEQUENCE [LARGE SCALE GENOMIC DNA]</scope>
    <source>
        <strain evidence="9">CGMCC 1.18578</strain>
    </source>
</reference>
<dbReference type="RefSeq" id="WP_378110685.1">
    <property type="nucleotide sequence ID" value="NZ_JBHSNC010000013.1"/>
</dbReference>
<evidence type="ECO:0000313" key="9">
    <source>
        <dbReference type="Proteomes" id="UP001596108"/>
    </source>
</evidence>
<evidence type="ECO:0000256" key="4">
    <source>
        <dbReference type="PROSITE-ProRule" id="PRU01100"/>
    </source>
</evidence>
<dbReference type="Proteomes" id="UP001596108">
    <property type="component" value="Unassembled WGS sequence"/>
</dbReference>
<dbReference type="PANTHER" id="PTHR40079">
    <property type="entry name" value="MANNAN ENDO-1,4-BETA-MANNOSIDASE E-RELATED"/>
    <property type="match status" value="1"/>
</dbReference>
<gene>
    <name evidence="8" type="ORF">ACFPQ4_05025</name>
</gene>
<evidence type="ECO:0000256" key="2">
    <source>
        <dbReference type="ARBA" id="ARBA00022801"/>
    </source>
</evidence>
<dbReference type="PROSITE" id="PS51764">
    <property type="entry name" value="GH26"/>
    <property type="match status" value="1"/>
</dbReference>
<proteinExistence type="inferred from homology"/>
<sequence length="383" mass="43354">MNKTPFVSFCLTICLLMAIPMGCSDNDKNKAGDSSVKATMPANSEPTQTQQATSLQPTESQPLASEQPKEISIVSPDIVLSETNNLSNPKATKEANILYNYIRDIHGDYTISGQQESTWNGTPDYEMNYIKDITGRLPAIRGLDYINEDFDGVTQRAIDWWKQEGGIVTICWHWGTPPNGVGYESSKGTIDLEEALTPGTELNQGMLAQMDRVAEELKKLQDAGVPVLWRPFHEFDGAWFWWGKGGSENFIKLWRLMYDRYTNVHGLNNLIWVLGYSGEVKDGWYPGDDYVDIIGADNYSEGTQVAKYNKLAQSIGTEMPIVYHENGPIPDPDEMIKDGAKWAWFMTWHTIHIMEQNTPVYVDKVYNHDYVITLDELPDFKKL</sequence>